<protein>
    <submittedName>
        <fullName evidence="1">Uncharacterized protein</fullName>
    </submittedName>
</protein>
<name>A0A4Z1H8G4_9HELO</name>
<sequence>MEYARYRDVEIAISSTSSEPIALRNGYPRVGGAAAYHHDLAFQANIGPRLLSDEQNPQLSHMAEDEGYMTSPVFDMDEDELEQIESATSELDRLHTIEHRLPEDVFEA</sequence>
<organism evidence="1 2">
    <name type="scientific">Botryotinia convoluta</name>
    <dbReference type="NCBI Taxonomy" id="54673"/>
    <lineage>
        <taxon>Eukaryota</taxon>
        <taxon>Fungi</taxon>
        <taxon>Dikarya</taxon>
        <taxon>Ascomycota</taxon>
        <taxon>Pezizomycotina</taxon>
        <taxon>Leotiomycetes</taxon>
        <taxon>Helotiales</taxon>
        <taxon>Sclerotiniaceae</taxon>
        <taxon>Botryotinia</taxon>
    </lineage>
</organism>
<evidence type="ECO:0000313" key="1">
    <source>
        <dbReference type="EMBL" id="TGO44989.1"/>
    </source>
</evidence>
<reference evidence="1 2" key="1">
    <citation type="submission" date="2017-12" db="EMBL/GenBank/DDBJ databases">
        <title>Comparative genomics of Botrytis spp.</title>
        <authorList>
            <person name="Valero-Jimenez C.A."/>
            <person name="Tapia P."/>
            <person name="Veloso J."/>
            <person name="Silva-Moreno E."/>
            <person name="Staats M."/>
            <person name="Valdes J.H."/>
            <person name="Van Kan J.A.L."/>
        </authorList>
    </citation>
    <scope>NUCLEOTIDE SEQUENCE [LARGE SCALE GENOMIC DNA]</scope>
    <source>
        <strain evidence="1 2">MUCL11595</strain>
    </source>
</reference>
<dbReference type="Proteomes" id="UP000297527">
    <property type="component" value="Unassembled WGS sequence"/>
</dbReference>
<gene>
    <name evidence="1" type="ORF">BCON_0436g00050</name>
</gene>
<evidence type="ECO:0000313" key="2">
    <source>
        <dbReference type="Proteomes" id="UP000297527"/>
    </source>
</evidence>
<dbReference type="AlphaFoldDB" id="A0A4Z1H8G4"/>
<proteinExistence type="predicted"/>
<accession>A0A4Z1H8G4</accession>
<comment type="caution">
    <text evidence="1">The sequence shown here is derived from an EMBL/GenBank/DDBJ whole genome shotgun (WGS) entry which is preliminary data.</text>
</comment>
<dbReference type="EMBL" id="PQXN01000434">
    <property type="protein sequence ID" value="TGO44989.1"/>
    <property type="molecule type" value="Genomic_DNA"/>
</dbReference>
<keyword evidence="2" id="KW-1185">Reference proteome</keyword>